<dbReference type="GO" id="GO:0005737">
    <property type="term" value="C:cytoplasm"/>
    <property type="evidence" value="ECO:0007669"/>
    <property type="project" value="TreeGrafter"/>
</dbReference>
<sequence>MELLGTGGTGQTWLCQHHETARRVAVKFVPRPLPPVLVPLISMELQLQAGLSEGHVGLVRLESAMLSRTHLGLVMEYVDGGTLTQYVSKRTETRDDRGGLNLTEDEARYMFRQMVSAVEHLHSSHVAHRDLKMCNVVLSSSYPPVLKLCDFGFAKNFNNEDSKMHTCIGTPVYMSPNQLAAAAATKKQPPPPTPFPGKAPELPAPAPEPAPAPAAAPQPEAGVASGDDLSESTPVLSYSARAADVWACGVMLFAMLLGRFPFDHENHPDPNSSDAQVEVWKEQVRASGEDWQKMPRVAPYVRLLSDSCRDLLGKMLQFEEAHRINIAGIKQHPWFNLPLPEHLDKALTEMEGRQHRQTQRLAKVTPEQLAARDAAIKDLVLRASRTPGQRANGGTGPRRPPPLSILNPGLFATIQEADREGDSPRTPGGRGTPTGDGSQTPRRRGVTFAQTSVADSERPTGPLCSEAPVSSAQVEVATDGAANEADADESGGASEPGDNGKLLLLLDLSSAAWAAKQMVPSQEPEPEPAAQPDAARAAAADAADDPAAGAADAATAPASSAAGAVAAPAAATSAAGAVAEAVTSQAGMLHAPSSTACGSPAAATSLTASTATSILTNNSNTTLCAPVGGGAHAAHSATAAELSAAVGAAVAAVAAAAKQGAADKARGNELPDASARAALPTYDGRGSGGSTQAPCTPDDSMDAAASVSA</sequence>
<dbReference type="InterPro" id="IPR017441">
    <property type="entry name" value="Protein_kinase_ATP_BS"/>
</dbReference>
<dbReference type="GO" id="GO:0004674">
    <property type="term" value="F:protein serine/threonine kinase activity"/>
    <property type="evidence" value="ECO:0007669"/>
    <property type="project" value="UniProtKB-KW"/>
</dbReference>
<dbReference type="PANTHER" id="PTHR24346:SF82">
    <property type="entry name" value="KP78A-RELATED"/>
    <property type="match status" value="1"/>
</dbReference>
<reference evidence="9" key="1">
    <citation type="journal article" date="2020" name="bioRxiv">
        <title>Comparative genomics of Chlamydomonas.</title>
        <authorList>
            <person name="Craig R.J."/>
            <person name="Hasan A.R."/>
            <person name="Ness R.W."/>
            <person name="Keightley P.D."/>
        </authorList>
    </citation>
    <scope>NUCLEOTIDE SEQUENCE</scope>
    <source>
        <strain evidence="9">CCAP 11/173</strain>
    </source>
</reference>
<organism evidence="9 10">
    <name type="scientific">Chlamydomonas schloesseri</name>
    <dbReference type="NCBI Taxonomy" id="2026947"/>
    <lineage>
        <taxon>Eukaryota</taxon>
        <taxon>Viridiplantae</taxon>
        <taxon>Chlorophyta</taxon>
        <taxon>core chlorophytes</taxon>
        <taxon>Chlorophyceae</taxon>
        <taxon>CS clade</taxon>
        <taxon>Chlamydomonadales</taxon>
        <taxon>Chlamydomonadaceae</taxon>
        <taxon>Chlamydomonas</taxon>
    </lineage>
</organism>
<evidence type="ECO:0000259" key="8">
    <source>
        <dbReference type="PROSITE" id="PS50011"/>
    </source>
</evidence>
<dbReference type="InterPro" id="IPR011009">
    <property type="entry name" value="Kinase-like_dom_sf"/>
</dbReference>
<dbReference type="SUPFAM" id="SSF56112">
    <property type="entry name" value="Protein kinase-like (PK-like)"/>
    <property type="match status" value="1"/>
</dbReference>
<feature type="domain" description="Protein kinase" evidence="8">
    <location>
        <begin position="1"/>
        <end position="335"/>
    </location>
</feature>
<dbReference type="InterPro" id="IPR000719">
    <property type="entry name" value="Prot_kinase_dom"/>
</dbReference>
<dbReference type="PROSITE" id="PS00107">
    <property type="entry name" value="PROTEIN_KINASE_ATP"/>
    <property type="match status" value="1"/>
</dbReference>
<feature type="compositionally biased region" description="Low complexity" evidence="7">
    <location>
        <begin position="528"/>
        <end position="551"/>
    </location>
</feature>
<feature type="region of interest" description="Disordered" evidence="7">
    <location>
        <begin position="660"/>
        <end position="709"/>
    </location>
</feature>
<comment type="caution">
    <text evidence="9">The sequence shown here is derived from an EMBL/GenBank/DDBJ whole genome shotgun (WGS) entry which is preliminary data.</text>
</comment>
<accession>A0A836B8N9</accession>
<evidence type="ECO:0000256" key="6">
    <source>
        <dbReference type="PROSITE-ProRule" id="PRU10141"/>
    </source>
</evidence>
<dbReference type="GO" id="GO:0035556">
    <property type="term" value="P:intracellular signal transduction"/>
    <property type="evidence" value="ECO:0007669"/>
    <property type="project" value="TreeGrafter"/>
</dbReference>
<dbReference type="AlphaFoldDB" id="A0A836B8N9"/>
<protein>
    <recommendedName>
        <fullName evidence="8">Protein kinase domain-containing protein</fullName>
    </recommendedName>
</protein>
<dbReference type="Proteomes" id="UP000613740">
    <property type="component" value="Unassembled WGS sequence"/>
</dbReference>
<feature type="compositionally biased region" description="Pro residues" evidence="7">
    <location>
        <begin position="188"/>
        <end position="216"/>
    </location>
</feature>
<evidence type="ECO:0000256" key="7">
    <source>
        <dbReference type="SAM" id="MobiDB-lite"/>
    </source>
</evidence>
<gene>
    <name evidence="9" type="ORF">HYH02_004563</name>
</gene>
<dbReference type="Gene3D" id="1.10.510.10">
    <property type="entry name" value="Transferase(Phosphotransferase) domain 1"/>
    <property type="match status" value="2"/>
</dbReference>
<dbReference type="Pfam" id="PF00069">
    <property type="entry name" value="Pkinase"/>
    <property type="match status" value="2"/>
</dbReference>
<keyword evidence="2" id="KW-0808">Transferase</keyword>
<feature type="region of interest" description="Disordered" evidence="7">
    <location>
        <begin position="515"/>
        <end position="551"/>
    </location>
</feature>
<proteinExistence type="predicted"/>
<evidence type="ECO:0000256" key="4">
    <source>
        <dbReference type="ARBA" id="ARBA00022777"/>
    </source>
</evidence>
<evidence type="ECO:0000256" key="3">
    <source>
        <dbReference type="ARBA" id="ARBA00022741"/>
    </source>
</evidence>
<evidence type="ECO:0000256" key="5">
    <source>
        <dbReference type="ARBA" id="ARBA00022840"/>
    </source>
</evidence>
<dbReference type="PROSITE" id="PS50011">
    <property type="entry name" value="PROTEIN_KINASE_DOM"/>
    <property type="match status" value="1"/>
</dbReference>
<evidence type="ECO:0000313" key="9">
    <source>
        <dbReference type="EMBL" id="KAG2450725.1"/>
    </source>
</evidence>
<keyword evidence="3 6" id="KW-0547">Nucleotide-binding</keyword>
<name>A0A836B8N9_9CHLO</name>
<keyword evidence="4" id="KW-0418">Kinase</keyword>
<feature type="region of interest" description="Disordered" evidence="7">
    <location>
        <begin position="382"/>
        <end position="500"/>
    </location>
</feature>
<feature type="binding site" evidence="6">
    <location>
        <position position="27"/>
    </location>
    <ligand>
        <name>ATP</name>
        <dbReference type="ChEBI" id="CHEBI:30616"/>
    </ligand>
</feature>
<evidence type="ECO:0000256" key="2">
    <source>
        <dbReference type="ARBA" id="ARBA00022679"/>
    </source>
</evidence>
<dbReference type="OrthoDB" id="539158at2759"/>
<dbReference type="PANTHER" id="PTHR24346">
    <property type="entry name" value="MAP/MICROTUBULE AFFINITY-REGULATING KINASE"/>
    <property type="match status" value="1"/>
</dbReference>
<evidence type="ECO:0000313" key="10">
    <source>
        <dbReference type="Proteomes" id="UP000613740"/>
    </source>
</evidence>
<dbReference type="EMBL" id="JAEHOD010000010">
    <property type="protein sequence ID" value="KAG2450725.1"/>
    <property type="molecule type" value="Genomic_DNA"/>
</dbReference>
<keyword evidence="1" id="KW-0723">Serine/threonine-protein kinase</keyword>
<dbReference type="GO" id="GO:0005524">
    <property type="term" value="F:ATP binding"/>
    <property type="evidence" value="ECO:0007669"/>
    <property type="project" value="UniProtKB-UniRule"/>
</dbReference>
<feature type="region of interest" description="Disordered" evidence="7">
    <location>
        <begin position="180"/>
        <end position="229"/>
    </location>
</feature>
<dbReference type="SMART" id="SM00220">
    <property type="entry name" value="S_TKc"/>
    <property type="match status" value="1"/>
</dbReference>
<evidence type="ECO:0000256" key="1">
    <source>
        <dbReference type="ARBA" id="ARBA00022527"/>
    </source>
</evidence>
<keyword evidence="5 6" id="KW-0067">ATP-binding</keyword>
<dbReference type="InterPro" id="IPR008271">
    <property type="entry name" value="Ser/Thr_kinase_AS"/>
</dbReference>
<keyword evidence="10" id="KW-1185">Reference proteome</keyword>
<dbReference type="PROSITE" id="PS00108">
    <property type="entry name" value="PROTEIN_KINASE_ST"/>
    <property type="match status" value="1"/>
</dbReference>